<evidence type="ECO:0000313" key="3">
    <source>
        <dbReference type="EMBL" id="CUG92398.1"/>
    </source>
</evidence>
<feature type="region of interest" description="Disordered" evidence="1">
    <location>
        <begin position="1869"/>
        <end position="1960"/>
    </location>
</feature>
<protein>
    <submittedName>
        <fullName evidence="3">Transmembrane protein, putative</fullName>
    </submittedName>
</protein>
<feature type="compositionally biased region" description="Acidic residues" evidence="1">
    <location>
        <begin position="1896"/>
        <end position="1906"/>
    </location>
</feature>
<feature type="compositionally biased region" description="Low complexity" evidence="1">
    <location>
        <begin position="1671"/>
        <end position="1682"/>
    </location>
</feature>
<accession>A0A0S4JLJ8</accession>
<proteinExistence type="predicted"/>
<feature type="region of interest" description="Disordered" evidence="1">
    <location>
        <begin position="192"/>
        <end position="213"/>
    </location>
</feature>
<reference evidence="4" key="1">
    <citation type="submission" date="2015-09" db="EMBL/GenBank/DDBJ databases">
        <authorList>
            <consortium name="Pathogen Informatics"/>
        </authorList>
    </citation>
    <scope>NUCLEOTIDE SEQUENCE [LARGE SCALE GENOMIC DNA]</scope>
    <source>
        <strain evidence="4">Lake Konstanz</strain>
    </source>
</reference>
<keyword evidence="2" id="KW-0472">Membrane</keyword>
<feature type="compositionally biased region" description="Low complexity" evidence="1">
    <location>
        <begin position="556"/>
        <end position="582"/>
    </location>
</feature>
<feature type="transmembrane region" description="Helical" evidence="2">
    <location>
        <begin position="900"/>
        <end position="920"/>
    </location>
</feature>
<feature type="region of interest" description="Disordered" evidence="1">
    <location>
        <begin position="1062"/>
        <end position="1083"/>
    </location>
</feature>
<feature type="compositionally biased region" description="Low complexity" evidence="1">
    <location>
        <begin position="1924"/>
        <end position="1937"/>
    </location>
</feature>
<feature type="region of interest" description="Disordered" evidence="1">
    <location>
        <begin position="1"/>
        <end position="57"/>
    </location>
</feature>
<dbReference type="EMBL" id="CYKH01002039">
    <property type="protein sequence ID" value="CUG92398.1"/>
    <property type="molecule type" value="Genomic_DNA"/>
</dbReference>
<feature type="transmembrane region" description="Helical" evidence="2">
    <location>
        <begin position="1328"/>
        <end position="1350"/>
    </location>
</feature>
<dbReference type="Proteomes" id="UP000051952">
    <property type="component" value="Unassembled WGS sequence"/>
</dbReference>
<feature type="transmembrane region" description="Helical" evidence="2">
    <location>
        <begin position="1475"/>
        <end position="1499"/>
    </location>
</feature>
<name>A0A0S4JLJ8_BODSA</name>
<evidence type="ECO:0000256" key="2">
    <source>
        <dbReference type="SAM" id="Phobius"/>
    </source>
</evidence>
<keyword evidence="2 3" id="KW-0812">Transmembrane</keyword>
<organism evidence="3 4">
    <name type="scientific">Bodo saltans</name>
    <name type="common">Flagellated protozoan</name>
    <dbReference type="NCBI Taxonomy" id="75058"/>
    <lineage>
        <taxon>Eukaryota</taxon>
        <taxon>Discoba</taxon>
        <taxon>Euglenozoa</taxon>
        <taxon>Kinetoplastea</taxon>
        <taxon>Metakinetoplastina</taxon>
        <taxon>Eubodonida</taxon>
        <taxon>Bodonidae</taxon>
        <taxon>Bodo</taxon>
    </lineage>
</organism>
<feature type="compositionally biased region" description="Polar residues" evidence="1">
    <location>
        <begin position="41"/>
        <end position="51"/>
    </location>
</feature>
<feature type="region of interest" description="Disordered" evidence="1">
    <location>
        <begin position="1671"/>
        <end position="1690"/>
    </location>
</feature>
<feature type="compositionally biased region" description="Polar residues" evidence="1">
    <location>
        <begin position="1911"/>
        <end position="1923"/>
    </location>
</feature>
<feature type="region of interest" description="Disordered" evidence="1">
    <location>
        <begin position="1113"/>
        <end position="1144"/>
    </location>
</feature>
<gene>
    <name evidence="3" type="ORF">BSAL_37085</name>
</gene>
<sequence>MSRTRRERSGSVLSSASSFSFSSTGNFDHVGKEDYDDDGTSAANRRGSMTPSSSSSSSALLRRSFSIPISLILQALFVFSMAVVVIAACSIYSSFVSGVRNTVGNNLVEQLSLCSANRLGERMTNAEMLLLSWMQQDVFPRQKAALLANDGATTSTTTRDTTTTVVSADFMSIWQSTLKFLWEQEGRLSHNQLHRNKRRGGGGGRSSSTATDSSLLSEDALVWGSLIPWRNVSNNTSATEPTRQEDEEDSSRRQQLQRYPMMSTCGVDQAISVYYACDPSRVDFVAAHPHAILNRNKKAASTNRSALQLCPNAGLGVMLIAVNATNMTVQIMATTASEAFSLNDALDGDTSSIVSPQDLIAFQKMRFQERTTSTPSNMSTTSSSMFSVDDQFPFVSLTALVTELRDRLGLVVEASCLAMMLPPIITTDNNNASTSSSSSIMSSISSSTIAKLAASAATTKLMAQLDPTWTATASMIPTTEAAPVVAASWWTMDVANLLARFAIARNATQSNVTSTDAKNESVGAAVGPEWWVQFMSSGSGWSVLRQGAGMKGALEAGDSSDSSDKTTNASSSSSGEGSATGDATTWWRSRLLGVSRAQLIWSSTSLTADDGAATTLTFSPLALTMVLVPVRDLPSTFMAPYSNNNNQNIDAWAMGAINNQSSSSSMFCTPGRDGTLVGTAMSFWIPPVLVAAVPPILYSPHQISANTILVWFQEGADVLSIGAPAAVQGMTVTDSLQSSVTLTRITSTATSSTTVGVPSSTSLFGVWVVVNTLQPFDWWWSVWTETNHSSQNDDLFAEAQVDPTRVSRRVLRSVALTTGALKVLTEEQGYIVPAASGVFRSTASPSINGPSADVSVDTMLMESPSHIKLGTDSLAQLVWITSSMPDEQLDDGKVSEGVQLMNILSVGIVMALITIGSFFIQALALRIVRLAEDFAHVERFDVAEDVLQDLGHETSSSGGGLGKGFSNFASKLKASAAESVRNLRRSSSSSGGGGGSSRRDKSVTVASIQGSMFRELDGVCKGLRMLVRHILTLKRFAPSTVPATNSSTADAMLLVDHGADKSDTAKNANQQDTEDEETAGNEGKRGLTVLVAVRYESRSTSLEFSRSEFSFTFDPDEAGGDGADRAAGAAGGGDDESSAISASQHKQRKTLYSRLVAACVEHCGEDPFQLVTLTFVSPNNEHVVLRSSLQVLEVLSVVAASAASATAATTASSPLLSPRGGTSTTMKGGFDSCETSFETAASQPMLRRSGTMLLRSGVHSAIEHSSINAGEGDDGVGVGVVRLTMHKTTTPKVMVPFTIFIDVFNLFSTVVFVIGLAGSDDSTNNQGLIAFCCLYVFALTTNCVLCLVFIRQLMSRDVNFSAWVERRSMELRICSFCSILNLQNLELMWSGIRIEKRRPGKKSLPLQSASPDSSGIPTTATTTSTILFFNAPPNDDAIFKSIQWSILGFLFSDVTQLIFKAWVLVSSTTVKVENVLALVTSTISVIFNVAVKLHATFLWTRAVESSVLWGRRGPGADTFGFEGEGVLDGSAGTAAVGSGGGATLTQRDCSVVYVRLQSPDDVHQLSLLAVEWGQCYEAVLSCARAAKATVLLLNSGTVLLALNATRFSASAVQRDHESAAIHLSLQIKAAMQLSAPTWSVTIIVHSGLFLTGVLGSFHKKSTHVLLTTTTASPSSSLAETPSNESKKRTGATTAVATTKAAFASSGPQLELLARTGLLFVQHQSSRSVIMVTGNVVRNALGGTELSLMMPGEPLETAEYVGGGNALMLMRPAQMFASLRSGKSKNNNSREKAVTTSTAIISWPEFAFLYRSDDAPPGVFDSRTRFLTVAFGWQELNTERLKVGLSKLFERGWNYRSLLAVAATPASSSRGFAHRISKRRSSSPSFAADHHHSQTPADEEGEDNSDEENLHASVTSLSRASSRYTTAPTRQSATTTTTTRHKHYQRSSGGLGAGGDNGRPVVVVSPRKLFGLL</sequence>
<feature type="compositionally biased region" description="Low complexity" evidence="1">
    <location>
        <begin position="10"/>
        <end position="23"/>
    </location>
</feature>
<keyword evidence="4" id="KW-1185">Reference proteome</keyword>
<feature type="transmembrane region" description="Helical" evidence="2">
    <location>
        <begin position="71"/>
        <end position="95"/>
    </location>
</feature>
<feature type="compositionally biased region" description="Basic residues" evidence="1">
    <location>
        <begin position="1871"/>
        <end position="1880"/>
    </location>
</feature>
<feature type="region of interest" description="Disordered" evidence="1">
    <location>
        <begin position="552"/>
        <end position="582"/>
    </location>
</feature>
<feature type="region of interest" description="Disordered" evidence="1">
    <location>
        <begin position="979"/>
        <end position="1002"/>
    </location>
</feature>
<keyword evidence="2" id="KW-1133">Transmembrane helix</keyword>
<feature type="transmembrane region" description="Helical" evidence="2">
    <location>
        <begin position="1293"/>
        <end position="1316"/>
    </location>
</feature>
<dbReference type="VEuPathDB" id="TriTrypDB:BSAL_37085"/>
<feature type="region of interest" description="Disordered" evidence="1">
    <location>
        <begin position="233"/>
        <end position="259"/>
    </location>
</feature>
<evidence type="ECO:0000256" key="1">
    <source>
        <dbReference type="SAM" id="MobiDB-lite"/>
    </source>
</evidence>
<evidence type="ECO:0000313" key="4">
    <source>
        <dbReference type="Proteomes" id="UP000051952"/>
    </source>
</evidence>